<dbReference type="Proteomes" id="UP000287756">
    <property type="component" value="Chromosome"/>
</dbReference>
<sequence length="122" mass="14087">MSRIYMDYFRKTVITIPDNFIDVKTGDTHPVSPQIIEEMEYHSNNNTLQHLVFSALNDYFHKNTVTKGNSHDVLAELLEIKKILNQGYRNSKEVHLPSQKNVTPTRKLNIKEIEDVLEAFGG</sequence>
<protein>
    <submittedName>
        <fullName evidence="1">Uncharacterized protein</fullName>
    </submittedName>
</protein>
<reference evidence="1 2" key="1">
    <citation type="submission" date="2018-01" db="EMBL/GenBank/DDBJ databases">
        <title>The whole genome sequencing and assembly of Halobacillus litoralis ERB031 strain.</title>
        <authorList>
            <person name="Lee S.-J."/>
            <person name="Park M.-K."/>
            <person name="Kim J.-Y."/>
            <person name="Lee Y.-J."/>
            <person name="Yi H."/>
            <person name="Bahn Y.-S."/>
            <person name="Kim J.F."/>
            <person name="Lee D.-W."/>
        </authorList>
    </citation>
    <scope>NUCLEOTIDE SEQUENCE [LARGE SCALE GENOMIC DNA]</scope>
    <source>
        <strain evidence="1 2">ERB 031</strain>
    </source>
</reference>
<dbReference type="KEGG" id="hli:HLI_08255"/>
<evidence type="ECO:0000313" key="1">
    <source>
        <dbReference type="EMBL" id="QAS52222.1"/>
    </source>
</evidence>
<dbReference type="EMBL" id="CP026118">
    <property type="protein sequence ID" value="QAS52222.1"/>
    <property type="molecule type" value="Genomic_DNA"/>
</dbReference>
<name>A0A410MBT3_9BACI</name>
<proteinExistence type="predicted"/>
<gene>
    <name evidence="1" type="ORF">HLI_08255</name>
</gene>
<organism evidence="1 2">
    <name type="scientific">Halobacillus litoralis</name>
    <dbReference type="NCBI Taxonomy" id="45668"/>
    <lineage>
        <taxon>Bacteria</taxon>
        <taxon>Bacillati</taxon>
        <taxon>Bacillota</taxon>
        <taxon>Bacilli</taxon>
        <taxon>Bacillales</taxon>
        <taxon>Bacillaceae</taxon>
        <taxon>Halobacillus</taxon>
    </lineage>
</organism>
<accession>A0A410MBT3</accession>
<evidence type="ECO:0000313" key="2">
    <source>
        <dbReference type="Proteomes" id="UP000287756"/>
    </source>
</evidence>
<dbReference type="OrthoDB" id="2454482at2"/>
<dbReference type="AlphaFoldDB" id="A0A410MBT3"/>
<dbReference type="RefSeq" id="WP_128524514.1">
    <property type="nucleotide sequence ID" value="NZ_CANLVY010000002.1"/>
</dbReference>